<dbReference type="PANTHER" id="PTHR23130:SF115">
    <property type="entry name" value="OS01G0680900 PROTEIN"/>
    <property type="match status" value="1"/>
</dbReference>
<evidence type="ECO:0000259" key="13">
    <source>
        <dbReference type="PROSITE" id="PS50939"/>
    </source>
</evidence>
<evidence type="ECO:0000313" key="15">
    <source>
        <dbReference type="Proteomes" id="UP001140949"/>
    </source>
</evidence>
<keyword evidence="2 8" id="KW-0813">Transport</keyword>
<name>A0AAX6ICD9_IRIPA</name>
<feature type="transmembrane region" description="Helical" evidence="10">
    <location>
        <begin position="278"/>
        <end position="299"/>
    </location>
</feature>
<sequence>MPSPPSFAPNFAFGAAVVLLLVLLATPSVRSQSDGCSLDPRSVLPLAYNDVSGLTCQPIWDNFILRYSQSEDHVLTIVLSTPYSGGWVGMGFSKNGRMVGSSAMVGWVDKAGVPHVEQYYLRSQSPSGVVVNDTQLLTSGVPPVVVTYMANIYVAFKLKFSAPVTNQQLIFAVGTSTPTDNRLTYHKNKKSLSFDFSAGESSASSYPEKLKRNHGLLNIFGWGVLLPVGALVARYGNKRKQLWYYLHLVIQFAGFLVGLAGVVAGVSLRDRLHADVTAHRGLGIFVLVLAILQVLAFFLRPDKDSKNRRYWNWYHHWVGRIALLLAVVNISIGIKVGGASNSWKFGYGFNLAILFIITIILEVLLRTRWSKKAIDTPVPF</sequence>
<feature type="domain" description="DOMON" evidence="12">
    <location>
        <begin position="61"/>
        <end position="174"/>
    </location>
</feature>
<dbReference type="Pfam" id="PF03188">
    <property type="entry name" value="Cytochrom_B561"/>
    <property type="match status" value="1"/>
</dbReference>
<dbReference type="PROSITE" id="PS50939">
    <property type="entry name" value="CYTOCHROME_B561"/>
    <property type="match status" value="1"/>
</dbReference>
<dbReference type="CDD" id="cd09631">
    <property type="entry name" value="DOMON_DOH"/>
    <property type="match status" value="1"/>
</dbReference>
<dbReference type="PROSITE" id="PS50836">
    <property type="entry name" value="DOMON"/>
    <property type="match status" value="1"/>
</dbReference>
<feature type="binding site" description="axial binding residue" evidence="9">
    <location>
        <position position="247"/>
    </location>
    <ligand>
        <name>heme b</name>
        <dbReference type="ChEBI" id="CHEBI:60344"/>
        <label>1</label>
    </ligand>
    <ligandPart>
        <name>Fe</name>
        <dbReference type="ChEBI" id="CHEBI:18248"/>
    </ligandPart>
</feature>
<keyword evidence="5 8" id="KW-0249">Electron transport</keyword>
<evidence type="ECO:0000259" key="12">
    <source>
        <dbReference type="PROSITE" id="PS50836"/>
    </source>
</evidence>
<comment type="cofactor">
    <cofactor evidence="8">
        <name>heme b</name>
        <dbReference type="ChEBI" id="CHEBI:60344"/>
    </cofactor>
    <text evidence="8">Binds 2 heme b groups non-covalently.</text>
</comment>
<evidence type="ECO:0000256" key="7">
    <source>
        <dbReference type="ARBA" id="ARBA00023136"/>
    </source>
</evidence>
<feature type="binding site" description="axial binding residue" evidence="9">
    <location>
        <position position="279"/>
    </location>
    <ligand>
        <name>heme b</name>
        <dbReference type="ChEBI" id="CHEBI:60344"/>
        <label>1</label>
    </ligand>
    <ligandPart>
        <name>Fe</name>
        <dbReference type="ChEBI" id="CHEBI:18248"/>
    </ligandPart>
</feature>
<dbReference type="GO" id="GO:0016020">
    <property type="term" value="C:membrane"/>
    <property type="evidence" value="ECO:0007669"/>
    <property type="project" value="UniProtKB-SubCell"/>
</dbReference>
<evidence type="ECO:0000313" key="14">
    <source>
        <dbReference type="EMBL" id="KAJ6850980.1"/>
    </source>
</evidence>
<dbReference type="Pfam" id="PF03351">
    <property type="entry name" value="DOMON"/>
    <property type="match status" value="1"/>
</dbReference>
<organism evidence="14 15">
    <name type="scientific">Iris pallida</name>
    <name type="common">Sweet iris</name>
    <dbReference type="NCBI Taxonomy" id="29817"/>
    <lineage>
        <taxon>Eukaryota</taxon>
        <taxon>Viridiplantae</taxon>
        <taxon>Streptophyta</taxon>
        <taxon>Embryophyta</taxon>
        <taxon>Tracheophyta</taxon>
        <taxon>Spermatophyta</taxon>
        <taxon>Magnoliopsida</taxon>
        <taxon>Liliopsida</taxon>
        <taxon>Asparagales</taxon>
        <taxon>Iridaceae</taxon>
        <taxon>Iridoideae</taxon>
        <taxon>Irideae</taxon>
        <taxon>Iris</taxon>
    </lineage>
</organism>
<evidence type="ECO:0000256" key="10">
    <source>
        <dbReference type="SAM" id="Phobius"/>
    </source>
</evidence>
<dbReference type="CDD" id="cd08760">
    <property type="entry name" value="Cyt_b561_FRRS1_like"/>
    <property type="match status" value="1"/>
</dbReference>
<feature type="signal peptide" evidence="11">
    <location>
        <begin position="1"/>
        <end position="31"/>
    </location>
</feature>
<keyword evidence="3 10" id="KW-0812">Transmembrane</keyword>
<evidence type="ECO:0000256" key="9">
    <source>
        <dbReference type="PIRSR" id="PIRSR037471-1"/>
    </source>
</evidence>
<evidence type="ECO:0000256" key="2">
    <source>
        <dbReference type="ARBA" id="ARBA00022448"/>
    </source>
</evidence>
<evidence type="ECO:0000256" key="11">
    <source>
        <dbReference type="SAM" id="SignalP"/>
    </source>
</evidence>
<dbReference type="InterPro" id="IPR045266">
    <property type="entry name" value="DOH_DOMON"/>
</dbReference>
<dbReference type="GO" id="GO:0046872">
    <property type="term" value="F:metal ion binding"/>
    <property type="evidence" value="ECO:0007669"/>
    <property type="project" value="UniProtKB-KW"/>
</dbReference>
<feature type="domain" description="Cytochrome b561" evidence="13">
    <location>
        <begin position="177"/>
        <end position="370"/>
    </location>
</feature>
<keyword evidence="7 8" id="KW-0472">Membrane</keyword>
<evidence type="ECO:0000256" key="1">
    <source>
        <dbReference type="ARBA" id="ARBA00004370"/>
    </source>
</evidence>
<dbReference type="Proteomes" id="UP001140949">
    <property type="component" value="Unassembled WGS sequence"/>
</dbReference>
<comment type="subcellular location">
    <subcellularLocation>
        <location evidence="1">Membrane</location>
    </subcellularLocation>
</comment>
<keyword evidence="9" id="KW-0408">Iron</keyword>
<reference evidence="14" key="1">
    <citation type="journal article" date="2023" name="GigaByte">
        <title>Genome assembly of the bearded iris, Iris pallida Lam.</title>
        <authorList>
            <person name="Bruccoleri R.E."/>
            <person name="Oakeley E.J."/>
            <person name="Faust A.M.E."/>
            <person name="Altorfer M."/>
            <person name="Dessus-Babus S."/>
            <person name="Burckhardt D."/>
            <person name="Oertli M."/>
            <person name="Naumann U."/>
            <person name="Petersen F."/>
            <person name="Wong J."/>
        </authorList>
    </citation>
    <scope>NUCLEOTIDE SEQUENCE</scope>
    <source>
        <strain evidence="14">GSM-AAB239-AS_SAM_17_03QT</strain>
    </source>
</reference>
<evidence type="ECO:0000256" key="3">
    <source>
        <dbReference type="ARBA" id="ARBA00022692"/>
    </source>
</evidence>
<dbReference type="AlphaFoldDB" id="A0AAX6ICD9"/>
<feature type="chain" id="PRO_5043881534" description="Cytochrome b561 and DOMON domain-containing protein" evidence="11">
    <location>
        <begin position="32"/>
        <end position="380"/>
    </location>
</feature>
<feature type="binding site" description="axial binding residue" evidence="9">
    <location>
        <position position="214"/>
    </location>
    <ligand>
        <name>heme b</name>
        <dbReference type="ChEBI" id="CHEBI:60344"/>
        <label>1</label>
    </ligand>
    <ligandPart>
        <name>Fe</name>
        <dbReference type="ChEBI" id="CHEBI:18248"/>
    </ligandPart>
</feature>
<evidence type="ECO:0000256" key="6">
    <source>
        <dbReference type="ARBA" id="ARBA00022989"/>
    </source>
</evidence>
<dbReference type="PANTHER" id="PTHR23130">
    <property type="entry name" value="CYTOCHROME B561 AND DOMON DOMAIN-CONTAINING PROTEIN"/>
    <property type="match status" value="1"/>
</dbReference>
<feature type="transmembrane region" description="Helical" evidence="10">
    <location>
        <begin position="215"/>
        <end position="235"/>
    </location>
</feature>
<accession>A0AAX6ICD9</accession>
<feature type="transmembrane region" description="Helical" evidence="10">
    <location>
        <begin position="320"/>
        <end position="339"/>
    </location>
</feature>
<proteinExistence type="predicted"/>
<keyword evidence="4 11" id="KW-0732">Signal</keyword>
<dbReference type="EMBL" id="JANAVB010002397">
    <property type="protein sequence ID" value="KAJ6850980.1"/>
    <property type="molecule type" value="Genomic_DNA"/>
</dbReference>
<dbReference type="InterPro" id="IPR017214">
    <property type="entry name" value="UCP037471"/>
</dbReference>
<evidence type="ECO:0000256" key="4">
    <source>
        <dbReference type="ARBA" id="ARBA00022729"/>
    </source>
</evidence>
<feature type="transmembrane region" description="Helical" evidence="10">
    <location>
        <begin position="345"/>
        <end position="365"/>
    </location>
</feature>
<keyword evidence="6 10" id="KW-1133">Transmembrane helix</keyword>
<evidence type="ECO:0000256" key="8">
    <source>
        <dbReference type="PIRNR" id="PIRNR037471"/>
    </source>
</evidence>
<dbReference type="Gene3D" id="1.20.120.1770">
    <property type="match status" value="1"/>
</dbReference>
<protein>
    <recommendedName>
        <fullName evidence="8">Cytochrome b561 and DOMON domain-containing protein</fullName>
    </recommendedName>
</protein>
<feature type="transmembrane region" description="Helical" evidence="10">
    <location>
        <begin position="242"/>
        <end position="266"/>
    </location>
</feature>
<evidence type="ECO:0000256" key="5">
    <source>
        <dbReference type="ARBA" id="ARBA00022982"/>
    </source>
</evidence>
<dbReference type="InterPro" id="IPR005018">
    <property type="entry name" value="DOMON_domain"/>
</dbReference>
<dbReference type="PIRSF" id="PIRSF037471">
    <property type="entry name" value="UCP037471"/>
    <property type="match status" value="1"/>
</dbReference>
<keyword evidence="15" id="KW-1185">Reference proteome</keyword>
<gene>
    <name evidence="14" type="ORF">M6B38_262560</name>
</gene>
<reference evidence="14" key="2">
    <citation type="submission" date="2023-04" db="EMBL/GenBank/DDBJ databases">
        <authorList>
            <person name="Bruccoleri R.E."/>
            <person name="Oakeley E.J."/>
            <person name="Faust A.-M."/>
            <person name="Dessus-Babus S."/>
            <person name="Altorfer M."/>
            <person name="Burckhardt D."/>
            <person name="Oertli M."/>
            <person name="Naumann U."/>
            <person name="Petersen F."/>
            <person name="Wong J."/>
        </authorList>
    </citation>
    <scope>NUCLEOTIDE SEQUENCE</scope>
    <source>
        <strain evidence="14">GSM-AAB239-AS_SAM_17_03QT</strain>
        <tissue evidence="14">Leaf</tissue>
    </source>
</reference>
<keyword evidence="9" id="KW-0479">Metal-binding</keyword>
<feature type="binding site" description="axial binding residue" evidence="9">
    <location>
        <position position="315"/>
    </location>
    <ligand>
        <name>heme b</name>
        <dbReference type="ChEBI" id="CHEBI:60344"/>
        <label>1</label>
    </ligand>
    <ligandPart>
        <name>Fe</name>
        <dbReference type="ChEBI" id="CHEBI:18248"/>
    </ligandPart>
</feature>
<comment type="caution">
    <text evidence="14">The sequence shown here is derived from an EMBL/GenBank/DDBJ whole genome shotgun (WGS) entry which is preliminary data.</text>
</comment>
<dbReference type="SMART" id="SM00665">
    <property type="entry name" value="B561"/>
    <property type="match status" value="1"/>
</dbReference>
<dbReference type="SMART" id="SM00664">
    <property type="entry name" value="DoH"/>
    <property type="match status" value="1"/>
</dbReference>
<dbReference type="InterPro" id="IPR006593">
    <property type="entry name" value="Cyt_b561/ferric_Rdtase_TM"/>
</dbReference>
<dbReference type="SUPFAM" id="SSF49344">
    <property type="entry name" value="CBD9-like"/>
    <property type="match status" value="1"/>
</dbReference>